<keyword evidence="14" id="KW-1185">Reference proteome</keyword>
<dbReference type="Pfam" id="PF05189">
    <property type="entry name" value="RTC_insert"/>
    <property type="match status" value="1"/>
</dbReference>
<feature type="active site" description="Tele-AMP-histidine intermediate" evidence="9">
    <location>
        <position position="337"/>
    </location>
</feature>
<evidence type="ECO:0000256" key="4">
    <source>
        <dbReference type="ARBA" id="ARBA00022598"/>
    </source>
</evidence>
<comment type="similarity">
    <text evidence="1">Belongs to the RNA 3'-terminal cyclase family. Type 1 subfamily.</text>
</comment>
<dbReference type="Gene3D" id="3.65.10.20">
    <property type="entry name" value="RNA 3'-terminal phosphate cyclase domain"/>
    <property type="match status" value="1"/>
</dbReference>
<evidence type="ECO:0000256" key="10">
    <source>
        <dbReference type="PIRSR" id="PIRSR005378-2"/>
    </source>
</evidence>
<dbReference type="PIRSF" id="PIRSF005378">
    <property type="entry name" value="RNA3'_term_phos_cycl_euk"/>
    <property type="match status" value="1"/>
</dbReference>
<reference evidence="13 14" key="1">
    <citation type="submission" date="2014-04" db="EMBL/GenBank/DDBJ databases">
        <authorList>
            <consortium name="DOE Joint Genome Institute"/>
            <person name="Kuo A."/>
            <person name="Girlanda M."/>
            <person name="Perotto S."/>
            <person name="Kohler A."/>
            <person name="Nagy L.G."/>
            <person name="Floudas D."/>
            <person name="Copeland A."/>
            <person name="Barry K.W."/>
            <person name="Cichocki N."/>
            <person name="Veneault-Fourrey C."/>
            <person name="LaButti K."/>
            <person name="Lindquist E.A."/>
            <person name="Lipzen A."/>
            <person name="Lundell T."/>
            <person name="Morin E."/>
            <person name="Murat C."/>
            <person name="Sun H."/>
            <person name="Tunlid A."/>
            <person name="Henrissat B."/>
            <person name="Grigoriev I.V."/>
            <person name="Hibbett D.S."/>
            <person name="Martin F."/>
            <person name="Nordberg H.P."/>
            <person name="Cantor M.N."/>
            <person name="Hua S.X."/>
        </authorList>
    </citation>
    <scope>NUCLEOTIDE SEQUENCE [LARGE SCALE GENOMIC DNA]</scope>
    <source>
        <strain evidence="13 14">MUT 4182</strain>
    </source>
</reference>
<evidence type="ECO:0000259" key="12">
    <source>
        <dbReference type="Pfam" id="PF05189"/>
    </source>
</evidence>
<evidence type="ECO:0000313" key="13">
    <source>
        <dbReference type="EMBL" id="KIO25149.1"/>
    </source>
</evidence>
<keyword evidence="5 10" id="KW-0547">Nucleotide-binding</keyword>
<evidence type="ECO:0000259" key="11">
    <source>
        <dbReference type="Pfam" id="PF01137"/>
    </source>
</evidence>
<feature type="domain" description="RNA 3'-terminal phosphate cyclase insert" evidence="12">
    <location>
        <begin position="200"/>
        <end position="302"/>
    </location>
</feature>
<keyword evidence="10" id="KW-0067">ATP-binding</keyword>
<dbReference type="EMBL" id="KN823047">
    <property type="protein sequence ID" value="KIO25149.1"/>
    <property type="molecule type" value="Genomic_DNA"/>
</dbReference>
<reference evidence="14" key="2">
    <citation type="submission" date="2015-01" db="EMBL/GenBank/DDBJ databases">
        <title>Evolutionary Origins and Diversification of the Mycorrhizal Mutualists.</title>
        <authorList>
            <consortium name="DOE Joint Genome Institute"/>
            <consortium name="Mycorrhizal Genomics Consortium"/>
            <person name="Kohler A."/>
            <person name="Kuo A."/>
            <person name="Nagy L.G."/>
            <person name="Floudas D."/>
            <person name="Copeland A."/>
            <person name="Barry K.W."/>
            <person name="Cichocki N."/>
            <person name="Veneault-Fourrey C."/>
            <person name="LaButti K."/>
            <person name="Lindquist E.A."/>
            <person name="Lipzen A."/>
            <person name="Lundell T."/>
            <person name="Morin E."/>
            <person name="Murat C."/>
            <person name="Riley R."/>
            <person name="Ohm R."/>
            <person name="Sun H."/>
            <person name="Tunlid A."/>
            <person name="Henrissat B."/>
            <person name="Grigoriev I.V."/>
            <person name="Hibbett D.S."/>
            <person name="Martin F."/>
        </authorList>
    </citation>
    <scope>NUCLEOTIDE SEQUENCE [LARGE SCALE GENOMIC DNA]</scope>
    <source>
        <strain evidence="14">MUT 4182</strain>
    </source>
</reference>
<dbReference type="AlphaFoldDB" id="A0A0C3QHD7"/>
<evidence type="ECO:0000256" key="2">
    <source>
        <dbReference type="ARBA" id="ARBA00012725"/>
    </source>
</evidence>
<dbReference type="PANTHER" id="PTHR11096">
    <property type="entry name" value="RNA 3' TERMINAL PHOSPHATE CYCLASE"/>
    <property type="match status" value="1"/>
</dbReference>
<evidence type="ECO:0000313" key="14">
    <source>
        <dbReference type="Proteomes" id="UP000054248"/>
    </source>
</evidence>
<dbReference type="InterPro" id="IPR013791">
    <property type="entry name" value="RNA3'-term_phos_cycl_insert"/>
</dbReference>
<evidence type="ECO:0000256" key="6">
    <source>
        <dbReference type="ARBA" id="ARBA00024481"/>
    </source>
</evidence>
<evidence type="ECO:0000256" key="8">
    <source>
        <dbReference type="ARBA" id="ARBA00045867"/>
    </source>
</evidence>
<dbReference type="InterPro" id="IPR023797">
    <property type="entry name" value="RNA3'_phos_cyclase_dom"/>
</dbReference>
<dbReference type="STRING" id="1051891.A0A0C3QHD7"/>
<evidence type="ECO:0000256" key="5">
    <source>
        <dbReference type="ARBA" id="ARBA00022741"/>
    </source>
</evidence>
<evidence type="ECO:0000256" key="9">
    <source>
        <dbReference type="PIRSR" id="PIRSR005378-1"/>
    </source>
</evidence>
<feature type="domain" description="RNA 3'-terminal phosphate cyclase" evidence="11">
    <location>
        <begin position="16"/>
        <end position="355"/>
    </location>
</feature>
<dbReference type="HOGENOM" id="CLU_027882_0_1_1"/>
<proteinExistence type="inferred from homology"/>
<keyword evidence="4" id="KW-0436">Ligase</keyword>
<evidence type="ECO:0000256" key="1">
    <source>
        <dbReference type="ARBA" id="ARBA00009206"/>
    </source>
</evidence>
<dbReference type="EC" id="6.5.1.4" evidence="2"/>
<organism evidence="13 14">
    <name type="scientific">Tulasnella calospora MUT 4182</name>
    <dbReference type="NCBI Taxonomy" id="1051891"/>
    <lineage>
        <taxon>Eukaryota</taxon>
        <taxon>Fungi</taxon>
        <taxon>Dikarya</taxon>
        <taxon>Basidiomycota</taxon>
        <taxon>Agaricomycotina</taxon>
        <taxon>Agaricomycetes</taxon>
        <taxon>Cantharellales</taxon>
        <taxon>Tulasnellaceae</taxon>
        <taxon>Tulasnella</taxon>
    </lineage>
</organism>
<dbReference type="InterPro" id="IPR013792">
    <property type="entry name" value="RNA3'P_cycl/enolpyr_Trfase_a/b"/>
</dbReference>
<dbReference type="PANTHER" id="PTHR11096:SF0">
    <property type="entry name" value="RNA 3'-TERMINAL PHOSPHATE CYCLASE"/>
    <property type="match status" value="1"/>
</dbReference>
<dbReference type="GO" id="GO:0003963">
    <property type="term" value="F:RNA-3'-phosphate cyclase activity"/>
    <property type="evidence" value="ECO:0007669"/>
    <property type="project" value="UniProtKB-EC"/>
</dbReference>
<dbReference type="NCBIfam" id="TIGR03399">
    <property type="entry name" value="RNA_3prim_cycl"/>
    <property type="match status" value="1"/>
</dbReference>
<dbReference type="InterPro" id="IPR000228">
    <property type="entry name" value="RNA3'_term_phos_cyc"/>
</dbReference>
<comment type="function">
    <text evidence="8">Catalyzes the conversion of 3'-phosphate to a 2',3'-cyclic phosphodiester at the end of RNA. The mechanism of action of the enzyme occurs in 3 steps: (A) adenylation of the enzyme by ATP; (B) transfer of adenylate to an RNA-N3'P to produce RNA-N3'PP5'A; (C) and attack of the adjacent 2'-hydroxyl on the 3'-phosphorus in the diester linkage to produce the cyclic end product. Likely functions in some aspects of cellular RNA processing. Function plays an important role in regulating axon regeneration by inhibiting central nervous system (CNS) axon regeneration following optic nerve injury.</text>
</comment>
<dbReference type="SUPFAM" id="SSF52913">
    <property type="entry name" value="RNA 3'-terminal phosphate cyclase, RPTC, insert domain"/>
    <property type="match status" value="1"/>
</dbReference>
<dbReference type="GO" id="GO:0005634">
    <property type="term" value="C:nucleus"/>
    <property type="evidence" value="ECO:0007669"/>
    <property type="project" value="TreeGrafter"/>
</dbReference>
<dbReference type="OrthoDB" id="25029at2759"/>
<name>A0A0C3QHD7_9AGAM</name>
<dbReference type="GO" id="GO:0005524">
    <property type="term" value="F:ATP binding"/>
    <property type="evidence" value="ECO:0007669"/>
    <property type="project" value="UniProtKB-KW"/>
</dbReference>
<dbReference type="InterPro" id="IPR036553">
    <property type="entry name" value="RPTC_insert"/>
</dbReference>
<feature type="binding site" evidence="10">
    <location>
        <position position="110"/>
    </location>
    <ligand>
        <name>ATP</name>
        <dbReference type="ChEBI" id="CHEBI:30616"/>
    </ligand>
</feature>
<dbReference type="InterPro" id="IPR037136">
    <property type="entry name" value="RNA3'_phos_cyclase_dom_sf"/>
</dbReference>
<accession>A0A0C3QHD7</accession>
<dbReference type="GO" id="GO:0006396">
    <property type="term" value="P:RNA processing"/>
    <property type="evidence" value="ECO:0007669"/>
    <property type="project" value="InterPro"/>
</dbReference>
<dbReference type="InterPro" id="IPR017770">
    <property type="entry name" value="RNA3'_term_phos_cyc_type_1"/>
</dbReference>
<comment type="catalytic activity">
    <reaction evidence="6">
        <text>a 3'-end 3'-phospho-ribonucleotide-RNA + ATP = a 3'-end 2',3'-cyclophospho-ribonucleotide-RNA + AMP + diphosphate</text>
        <dbReference type="Rhea" id="RHEA:23976"/>
        <dbReference type="Rhea" id="RHEA-COMP:10463"/>
        <dbReference type="Rhea" id="RHEA-COMP:10464"/>
        <dbReference type="ChEBI" id="CHEBI:30616"/>
        <dbReference type="ChEBI" id="CHEBI:33019"/>
        <dbReference type="ChEBI" id="CHEBI:83062"/>
        <dbReference type="ChEBI" id="CHEBI:83064"/>
        <dbReference type="ChEBI" id="CHEBI:456215"/>
        <dbReference type="EC" id="6.5.1.4"/>
    </reaction>
</comment>
<evidence type="ECO:0000256" key="7">
    <source>
        <dbReference type="ARBA" id="ARBA00032543"/>
    </source>
</evidence>
<dbReference type="Pfam" id="PF01137">
    <property type="entry name" value="RTC"/>
    <property type="match status" value="1"/>
</dbReference>
<sequence>MASSVATTTRIDGSFLEGGGQVLRNAIAYSALLKKPIAIDKIRGNRDPPGLRPQHATGQCLELVSRLSKDSVLTGAQRGSSEVEFQPGTLVTGSFSADTKTAGSTTLLLQVSLPCLLFATRPNSDSCGDSDLKLRGGTNATKAPPIDFVNFVLFPFLDRYFGFGPKLVIRKRGYYPKGQGEIYIENIPALTKPLPSITVTDRGNVTLIRGRAYVAGTLPSRLVRVMADAARKQLQQAGYGQRMVDIDEEIEPPHAAAGSGSGIILWAETDGGCILSGSAIGERGVKADETGRAAAQELIENLAHGGCVDEYLQDQIIIFMAIAEGESQVVCGPLSLHTRTAIWLAELMTDAKFTITEGGENGRVTIQCQGIGLLPSSTIGVDSAEGD</sequence>
<evidence type="ECO:0000256" key="3">
    <source>
        <dbReference type="ARBA" id="ARBA00021428"/>
    </source>
</evidence>
<protein>
    <recommendedName>
        <fullName evidence="3">RNA 3'-terminal phosphate cyclase</fullName>
        <ecNumber evidence="2">6.5.1.4</ecNumber>
    </recommendedName>
    <alternativeName>
        <fullName evidence="7">RNA terminal phosphate cyclase domain-containing protein 1</fullName>
    </alternativeName>
</protein>
<dbReference type="FunFam" id="3.30.360.20:FF:000002">
    <property type="entry name" value="RNA terminal phosphate cyclase-like 1"/>
    <property type="match status" value="1"/>
</dbReference>
<feature type="binding site" evidence="10">
    <location>
        <begin position="311"/>
        <end position="315"/>
    </location>
    <ligand>
        <name>ATP</name>
        <dbReference type="ChEBI" id="CHEBI:30616"/>
    </ligand>
</feature>
<gene>
    <name evidence="13" type="ORF">M407DRAFT_76021</name>
</gene>
<dbReference type="SUPFAM" id="SSF55205">
    <property type="entry name" value="EPT/RTPC-like"/>
    <property type="match status" value="2"/>
</dbReference>
<dbReference type="Gene3D" id="3.30.360.20">
    <property type="entry name" value="RNA 3'-terminal phosphate cyclase, insert domain"/>
    <property type="match status" value="1"/>
</dbReference>
<dbReference type="Proteomes" id="UP000054248">
    <property type="component" value="Unassembled WGS sequence"/>
</dbReference>